<dbReference type="SUPFAM" id="SSF55785">
    <property type="entry name" value="PYP-like sensor domain (PAS domain)"/>
    <property type="match status" value="2"/>
</dbReference>
<dbReference type="Pfam" id="PF02518">
    <property type="entry name" value="HATPase_c"/>
    <property type="match status" value="1"/>
</dbReference>
<keyword evidence="4" id="KW-0808">Transferase</keyword>
<dbReference type="InterPro" id="IPR004358">
    <property type="entry name" value="Sig_transdc_His_kin-like_C"/>
</dbReference>
<evidence type="ECO:0000259" key="8">
    <source>
        <dbReference type="PROSITE" id="PS50113"/>
    </source>
</evidence>
<dbReference type="InterPro" id="IPR036890">
    <property type="entry name" value="HATPase_C_sf"/>
</dbReference>
<dbReference type="Pfam" id="PF13185">
    <property type="entry name" value="GAF_2"/>
    <property type="match status" value="1"/>
</dbReference>
<comment type="catalytic activity">
    <reaction evidence="1">
        <text>ATP + protein L-histidine = ADP + protein N-phospho-L-histidine.</text>
        <dbReference type="EC" id="2.7.13.3"/>
    </reaction>
</comment>
<dbReference type="InterPro" id="IPR013656">
    <property type="entry name" value="PAS_4"/>
</dbReference>
<protein>
    <recommendedName>
        <fullName evidence="2">histidine kinase</fullName>
        <ecNumber evidence="2">2.7.13.3</ecNumber>
    </recommendedName>
</protein>
<proteinExistence type="predicted"/>
<name>A0ABT8RA75_9BACT</name>
<evidence type="ECO:0000313" key="10">
    <source>
        <dbReference type="Proteomes" id="UP001168528"/>
    </source>
</evidence>
<keyword evidence="3" id="KW-0597">Phosphoprotein</keyword>
<dbReference type="Pfam" id="PF08448">
    <property type="entry name" value="PAS_4"/>
    <property type="match status" value="1"/>
</dbReference>
<dbReference type="Pfam" id="PF00512">
    <property type="entry name" value="HisKA"/>
    <property type="match status" value="1"/>
</dbReference>
<dbReference type="InterPro" id="IPR003018">
    <property type="entry name" value="GAF"/>
</dbReference>
<dbReference type="InterPro" id="IPR035965">
    <property type="entry name" value="PAS-like_dom_sf"/>
</dbReference>
<dbReference type="SMART" id="SM00091">
    <property type="entry name" value="PAS"/>
    <property type="match status" value="2"/>
</dbReference>
<comment type="caution">
    <text evidence="9">The sequence shown here is derived from an EMBL/GenBank/DDBJ whole genome shotgun (WGS) entry which is preliminary data.</text>
</comment>
<dbReference type="NCBIfam" id="TIGR00229">
    <property type="entry name" value="sensory_box"/>
    <property type="match status" value="2"/>
</dbReference>
<dbReference type="InterPro" id="IPR000014">
    <property type="entry name" value="PAS"/>
</dbReference>
<dbReference type="Gene3D" id="3.30.450.40">
    <property type="match status" value="1"/>
</dbReference>
<feature type="domain" description="PAS" evidence="7">
    <location>
        <begin position="342"/>
        <end position="406"/>
    </location>
</feature>
<keyword evidence="10" id="KW-1185">Reference proteome</keyword>
<dbReference type="CDD" id="cd00082">
    <property type="entry name" value="HisKA"/>
    <property type="match status" value="1"/>
</dbReference>
<dbReference type="Gene3D" id="1.10.287.130">
    <property type="match status" value="1"/>
</dbReference>
<dbReference type="InterPro" id="IPR013767">
    <property type="entry name" value="PAS_fold"/>
</dbReference>
<dbReference type="InterPro" id="IPR052162">
    <property type="entry name" value="Sensor_kinase/Photoreceptor"/>
</dbReference>
<dbReference type="InterPro" id="IPR003661">
    <property type="entry name" value="HisK_dim/P_dom"/>
</dbReference>
<dbReference type="SUPFAM" id="SSF47384">
    <property type="entry name" value="Homodimeric domain of signal transducing histidine kinase"/>
    <property type="match status" value="1"/>
</dbReference>
<organism evidence="9 10">
    <name type="scientific">Rhodocytophaga aerolata</name>
    <dbReference type="NCBI Taxonomy" id="455078"/>
    <lineage>
        <taxon>Bacteria</taxon>
        <taxon>Pseudomonadati</taxon>
        <taxon>Bacteroidota</taxon>
        <taxon>Cytophagia</taxon>
        <taxon>Cytophagales</taxon>
        <taxon>Rhodocytophagaceae</taxon>
        <taxon>Rhodocytophaga</taxon>
    </lineage>
</organism>
<dbReference type="InterPro" id="IPR005467">
    <property type="entry name" value="His_kinase_dom"/>
</dbReference>
<feature type="domain" description="Histidine kinase" evidence="6">
    <location>
        <begin position="485"/>
        <end position="697"/>
    </location>
</feature>
<evidence type="ECO:0000256" key="2">
    <source>
        <dbReference type="ARBA" id="ARBA00012438"/>
    </source>
</evidence>
<evidence type="ECO:0000313" key="9">
    <source>
        <dbReference type="EMBL" id="MDO1448996.1"/>
    </source>
</evidence>
<dbReference type="InterPro" id="IPR036097">
    <property type="entry name" value="HisK_dim/P_sf"/>
</dbReference>
<sequence>MIKKVQAVDARTAISLNSTDTAVAAAALSAGLPTNRMVSILQTINQCRQQLIRAVEEKQLLEAICRILTENECYQMAWVGSAVLEENKKARRIHHMQFQAGHPATVKDIWRHSPLKQTEKALRTQHPQIVQDLFSPGFSQQWQEKASSHKLSSLISIPLLYTNQILGVLTLYGKGAHTFEAEEVALLIELTEDLAYSVYQVRQRIAQQQTLQQLNISEKYFHALIEHASDIILVVNHLGITAFASPSVQRVLGYSAATTIGTPFLELVHPEDQEAINSLLNATPIPKEIQKTAARCKHTNGQWVHFDCTISDQLHGPDIQGYVVNLHEITSLKEAESKLRRQQQEQQIIFDSVPALITFKDTYNRILRANRTAASFYGLSKGEIEGRTLYELNPLFAAKYHKEDIEIITSGIAKLNIIEKILLPSGQTKWLQTNKIPYYDERGDTTGIIIFAQEITAQRTTEEELRTTLEELKWRNHELDNYFYKVSHDLRAPLCTIEGLISLMKTENNQQMNTHYLELIEKSVYKLDNFIKTILNHSNALHTPAQIAKINFSHIVYTCLDELGYVPGHAKVKTTLTVNAGHVFYQDATRIAIVFKQLISNSLKFFNPYAEESYLHIQIAVTQTKALITLEDNGMGIEKKYLPKVFNMFFKATDKSEGAGLGLYVVKQTIEKLGGSISVKSECGKGTTFKLVLANLQV</sequence>
<dbReference type="InterPro" id="IPR003594">
    <property type="entry name" value="HATPase_dom"/>
</dbReference>
<dbReference type="PROSITE" id="PS50113">
    <property type="entry name" value="PAC"/>
    <property type="match status" value="1"/>
</dbReference>
<dbReference type="InterPro" id="IPR029016">
    <property type="entry name" value="GAF-like_dom_sf"/>
</dbReference>
<keyword evidence="5" id="KW-0418">Kinase</keyword>
<dbReference type="Pfam" id="PF00989">
    <property type="entry name" value="PAS"/>
    <property type="match status" value="1"/>
</dbReference>
<feature type="domain" description="PAC" evidence="8">
    <location>
        <begin position="415"/>
        <end position="467"/>
    </location>
</feature>
<evidence type="ECO:0000256" key="3">
    <source>
        <dbReference type="ARBA" id="ARBA00022553"/>
    </source>
</evidence>
<dbReference type="EC" id="2.7.13.3" evidence="2"/>
<dbReference type="Gene3D" id="3.30.565.10">
    <property type="entry name" value="Histidine kinase-like ATPase, C-terminal domain"/>
    <property type="match status" value="1"/>
</dbReference>
<accession>A0ABT8RA75</accession>
<gene>
    <name evidence="9" type="ORF">Q0590_22145</name>
</gene>
<dbReference type="PANTHER" id="PTHR43304">
    <property type="entry name" value="PHYTOCHROME-LIKE PROTEIN CPH1"/>
    <property type="match status" value="1"/>
</dbReference>
<dbReference type="InterPro" id="IPR000700">
    <property type="entry name" value="PAS-assoc_C"/>
</dbReference>
<dbReference type="RefSeq" id="WP_302039797.1">
    <property type="nucleotide sequence ID" value="NZ_JAUKPO010000015.1"/>
</dbReference>
<evidence type="ECO:0000256" key="1">
    <source>
        <dbReference type="ARBA" id="ARBA00000085"/>
    </source>
</evidence>
<evidence type="ECO:0000256" key="4">
    <source>
        <dbReference type="ARBA" id="ARBA00022679"/>
    </source>
</evidence>
<evidence type="ECO:0000259" key="6">
    <source>
        <dbReference type="PROSITE" id="PS50109"/>
    </source>
</evidence>
<dbReference type="PANTHER" id="PTHR43304:SF1">
    <property type="entry name" value="PAC DOMAIN-CONTAINING PROTEIN"/>
    <property type="match status" value="1"/>
</dbReference>
<dbReference type="SMART" id="SM00387">
    <property type="entry name" value="HATPase_c"/>
    <property type="match status" value="1"/>
</dbReference>
<feature type="domain" description="PAS" evidence="7">
    <location>
        <begin position="217"/>
        <end position="281"/>
    </location>
</feature>
<dbReference type="Gene3D" id="3.30.450.20">
    <property type="entry name" value="PAS domain"/>
    <property type="match status" value="2"/>
</dbReference>
<evidence type="ECO:0000256" key="5">
    <source>
        <dbReference type="ARBA" id="ARBA00022777"/>
    </source>
</evidence>
<dbReference type="SUPFAM" id="SSF55874">
    <property type="entry name" value="ATPase domain of HSP90 chaperone/DNA topoisomerase II/histidine kinase"/>
    <property type="match status" value="1"/>
</dbReference>
<dbReference type="EMBL" id="JAUKPO010000015">
    <property type="protein sequence ID" value="MDO1448996.1"/>
    <property type="molecule type" value="Genomic_DNA"/>
</dbReference>
<dbReference type="SUPFAM" id="SSF55781">
    <property type="entry name" value="GAF domain-like"/>
    <property type="match status" value="1"/>
</dbReference>
<dbReference type="Proteomes" id="UP001168528">
    <property type="component" value="Unassembled WGS sequence"/>
</dbReference>
<evidence type="ECO:0000259" key="7">
    <source>
        <dbReference type="PROSITE" id="PS50112"/>
    </source>
</evidence>
<dbReference type="PROSITE" id="PS50112">
    <property type="entry name" value="PAS"/>
    <property type="match status" value="2"/>
</dbReference>
<dbReference type="PROSITE" id="PS50109">
    <property type="entry name" value="HIS_KIN"/>
    <property type="match status" value="1"/>
</dbReference>
<dbReference type="PRINTS" id="PR00344">
    <property type="entry name" value="BCTRLSENSOR"/>
</dbReference>
<dbReference type="CDD" id="cd00130">
    <property type="entry name" value="PAS"/>
    <property type="match status" value="2"/>
</dbReference>
<reference evidence="9" key="1">
    <citation type="submission" date="2023-07" db="EMBL/GenBank/DDBJ databases">
        <title>The genome sequence of Rhodocytophaga aerolata KACC 12507.</title>
        <authorList>
            <person name="Zhang X."/>
        </authorList>
    </citation>
    <scope>NUCLEOTIDE SEQUENCE</scope>
    <source>
        <strain evidence="9">KACC 12507</strain>
    </source>
</reference>